<name>A0A6J4V0T2_9BACT</name>
<dbReference type="AlphaFoldDB" id="A0A6J4V0T2"/>
<organism evidence="1">
    <name type="scientific">uncultured Thermomicrobiales bacterium</name>
    <dbReference type="NCBI Taxonomy" id="1645740"/>
    <lineage>
        <taxon>Bacteria</taxon>
        <taxon>Pseudomonadati</taxon>
        <taxon>Thermomicrobiota</taxon>
        <taxon>Thermomicrobia</taxon>
        <taxon>Thermomicrobiales</taxon>
        <taxon>environmental samples</taxon>
    </lineage>
</organism>
<reference evidence="1" key="1">
    <citation type="submission" date="2020-02" db="EMBL/GenBank/DDBJ databases">
        <authorList>
            <person name="Meier V. D."/>
        </authorList>
    </citation>
    <scope>NUCLEOTIDE SEQUENCE</scope>
    <source>
        <strain evidence="1">AVDCRST_MAG88</strain>
    </source>
</reference>
<protein>
    <submittedName>
        <fullName evidence="1">Uncharacterized protein</fullName>
    </submittedName>
</protein>
<accession>A0A6J4V0T2</accession>
<proteinExistence type="predicted"/>
<gene>
    <name evidence="1" type="ORF">AVDCRST_MAG88-1882</name>
</gene>
<sequence>CGLPSFTCSAKSAEYFASPWRGRWSPCVEVSIRNGRASAI</sequence>
<evidence type="ECO:0000313" key="1">
    <source>
        <dbReference type="EMBL" id="CAA9565814.1"/>
    </source>
</evidence>
<feature type="non-terminal residue" evidence="1">
    <location>
        <position position="40"/>
    </location>
</feature>
<feature type="non-terminal residue" evidence="1">
    <location>
        <position position="1"/>
    </location>
</feature>
<dbReference type="EMBL" id="CADCWM010000517">
    <property type="protein sequence ID" value="CAA9565814.1"/>
    <property type="molecule type" value="Genomic_DNA"/>
</dbReference>